<proteinExistence type="predicted"/>
<sequence length="73" mass="8117">MSMLQPSEDAARIFSIIAGGRWRVLIPVRTGRDGLRRRTEGCVRCGARRLWPWRTCRSGEGSTAVGWGSDGKL</sequence>
<dbReference type="AlphaFoldDB" id="A0A0A8Y592"/>
<organism evidence="1">
    <name type="scientific">Arundo donax</name>
    <name type="common">Giant reed</name>
    <name type="synonym">Donax arundinaceus</name>
    <dbReference type="NCBI Taxonomy" id="35708"/>
    <lineage>
        <taxon>Eukaryota</taxon>
        <taxon>Viridiplantae</taxon>
        <taxon>Streptophyta</taxon>
        <taxon>Embryophyta</taxon>
        <taxon>Tracheophyta</taxon>
        <taxon>Spermatophyta</taxon>
        <taxon>Magnoliopsida</taxon>
        <taxon>Liliopsida</taxon>
        <taxon>Poales</taxon>
        <taxon>Poaceae</taxon>
        <taxon>PACMAD clade</taxon>
        <taxon>Arundinoideae</taxon>
        <taxon>Arundineae</taxon>
        <taxon>Arundo</taxon>
    </lineage>
</organism>
<reference evidence="1" key="2">
    <citation type="journal article" date="2015" name="Data Brief">
        <title>Shoot transcriptome of the giant reed, Arundo donax.</title>
        <authorList>
            <person name="Barrero R.A."/>
            <person name="Guerrero F.D."/>
            <person name="Moolhuijzen P."/>
            <person name="Goolsby J.A."/>
            <person name="Tidwell J."/>
            <person name="Bellgard S.E."/>
            <person name="Bellgard M.I."/>
        </authorList>
    </citation>
    <scope>NUCLEOTIDE SEQUENCE</scope>
    <source>
        <tissue evidence="1">Shoot tissue taken approximately 20 cm above the soil surface</tissue>
    </source>
</reference>
<name>A0A0A8Y592_ARUDO</name>
<dbReference type="EMBL" id="GBRH01276759">
    <property type="protein sequence ID" value="JAD21136.1"/>
    <property type="molecule type" value="Transcribed_RNA"/>
</dbReference>
<protein>
    <submittedName>
        <fullName evidence="1">Uncharacterized protein</fullName>
    </submittedName>
</protein>
<accession>A0A0A8Y592</accession>
<evidence type="ECO:0000313" key="1">
    <source>
        <dbReference type="EMBL" id="JAD21136.1"/>
    </source>
</evidence>
<reference evidence="1" key="1">
    <citation type="submission" date="2014-09" db="EMBL/GenBank/DDBJ databases">
        <authorList>
            <person name="Magalhaes I.L.F."/>
            <person name="Oliveira U."/>
            <person name="Santos F.R."/>
            <person name="Vidigal T.H.D.A."/>
            <person name="Brescovit A.D."/>
            <person name="Santos A.J."/>
        </authorList>
    </citation>
    <scope>NUCLEOTIDE SEQUENCE</scope>
    <source>
        <tissue evidence="1">Shoot tissue taken approximately 20 cm above the soil surface</tissue>
    </source>
</reference>